<name>A0ABX1F7S6_9PROT</name>
<evidence type="ECO:0000256" key="1">
    <source>
        <dbReference type="SAM" id="MobiDB-lite"/>
    </source>
</evidence>
<keyword evidence="2" id="KW-0812">Transmembrane</keyword>
<keyword evidence="4" id="KW-1185">Reference proteome</keyword>
<feature type="compositionally biased region" description="Low complexity" evidence="1">
    <location>
        <begin position="22"/>
        <end position="36"/>
    </location>
</feature>
<dbReference type="RefSeq" id="WP_168054847.1">
    <property type="nucleotide sequence ID" value="NZ_JAATJR010000009.1"/>
</dbReference>
<comment type="caution">
    <text evidence="3">The sequence shown here is derived from an EMBL/GenBank/DDBJ whole genome shotgun (WGS) entry which is preliminary data.</text>
</comment>
<organism evidence="3 4">
    <name type="scientific">Falsiroseomonas frigidaquae</name>
    <dbReference type="NCBI Taxonomy" id="487318"/>
    <lineage>
        <taxon>Bacteria</taxon>
        <taxon>Pseudomonadati</taxon>
        <taxon>Pseudomonadota</taxon>
        <taxon>Alphaproteobacteria</taxon>
        <taxon>Acetobacterales</taxon>
        <taxon>Roseomonadaceae</taxon>
        <taxon>Falsiroseomonas</taxon>
    </lineage>
</organism>
<evidence type="ECO:0000256" key="2">
    <source>
        <dbReference type="SAM" id="Phobius"/>
    </source>
</evidence>
<dbReference type="EMBL" id="JAAVTX010000009">
    <property type="protein sequence ID" value="NKE48456.1"/>
    <property type="molecule type" value="Genomic_DNA"/>
</dbReference>
<feature type="region of interest" description="Disordered" evidence="1">
    <location>
        <begin position="1"/>
        <end position="36"/>
    </location>
</feature>
<evidence type="ECO:0000313" key="4">
    <source>
        <dbReference type="Proteomes" id="UP000765160"/>
    </source>
</evidence>
<feature type="compositionally biased region" description="Basic residues" evidence="1">
    <location>
        <begin position="1"/>
        <end position="11"/>
    </location>
</feature>
<accession>A0ABX1F7S6</accession>
<protein>
    <submittedName>
        <fullName evidence="3">Uncharacterized protein</fullName>
    </submittedName>
</protein>
<dbReference type="Proteomes" id="UP000765160">
    <property type="component" value="Unassembled WGS sequence"/>
</dbReference>
<evidence type="ECO:0000313" key="3">
    <source>
        <dbReference type="EMBL" id="NKE48456.1"/>
    </source>
</evidence>
<sequence length="64" mass="6914">MDNPARRKAPPRRPEAADRSYPPRQAWAPPAPRRGSPARGLIWAVGLSAIFWGAIAWGALGLLA</sequence>
<reference evidence="3 4" key="1">
    <citation type="submission" date="2020-03" db="EMBL/GenBank/DDBJ databases">
        <title>Roseomonas selenitidurans sp. nov. isolated from soil.</title>
        <authorList>
            <person name="Liu H."/>
        </authorList>
    </citation>
    <scope>NUCLEOTIDE SEQUENCE [LARGE SCALE GENOMIC DNA]</scope>
    <source>
        <strain evidence="3 4">JCM 15073</strain>
    </source>
</reference>
<feature type="transmembrane region" description="Helical" evidence="2">
    <location>
        <begin position="41"/>
        <end position="63"/>
    </location>
</feature>
<proteinExistence type="predicted"/>
<gene>
    <name evidence="3" type="ORF">HB662_27035</name>
</gene>
<keyword evidence="2" id="KW-1133">Transmembrane helix</keyword>
<keyword evidence="2" id="KW-0472">Membrane</keyword>